<organism evidence="2">
    <name type="scientific">Arundo donax</name>
    <name type="common">Giant reed</name>
    <name type="synonym">Donax arundinaceus</name>
    <dbReference type="NCBI Taxonomy" id="35708"/>
    <lineage>
        <taxon>Eukaryota</taxon>
        <taxon>Viridiplantae</taxon>
        <taxon>Streptophyta</taxon>
        <taxon>Embryophyta</taxon>
        <taxon>Tracheophyta</taxon>
        <taxon>Spermatophyta</taxon>
        <taxon>Magnoliopsida</taxon>
        <taxon>Liliopsida</taxon>
        <taxon>Poales</taxon>
        <taxon>Poaceae</taxon>
        <taxon>PACMAD clade</taxon>
        <taxon>Arundinoideae</taxon>
        <taxon>Arundineae</taxon>
        <taxon>Arundo</taxon>
    </lineage>
</organism>
<evidence type="ECO:0000256" key="1">
    <source>
        <dbReference type="SAM" id="MobiDB-lite"/>
    </source>
</evidence>
<protein>
    <submittedName>
        <fullName evidence="2">Uncharacterized protein</fullName>
    </submittedName>
</protein>
<reference evidence="2" key="1">
    <citation type="submission" date="2014-09" db="EMBL/GenBank/DDBJ databases">
        <authorList>
            <person name="Magalhaes I.L.F."/>
            <person name="Oliveira U."/>
            <person name="Santos F.R."/>
            <person name="Vidigal T.H.D.A."/>
            <person name="Brescovit A.D."/>
            <person name="Santos A.J."/>
        </authorList>
    </citation>
    <scope>NUCLEOTIDE SEQUENCE</scope>
    <source>
        <tissue evidence="2">Shoot tissue taken approximately 20 cm above the soil surface</tissue>
    </source>
</reference>
<feature type="region of interest" description="Disordered" evidence="1">
    <location>
        <begin position="102"/>
        <end position="123"/>
    </location>
</feature>
<evidence type="ECO:0000313" key="2">
    <source>
        <dbReference type="EMBL" id="JAD79170.1"/>
    </source>
</evidence>
<proteinExistence type="predicted"/>
<accession>A0A0A9D0L3</accession>
<reference evidence="2" key="2">
    <citation type="journal article" date="2015" name="Data Brief">
        <title>Shoot transcriptome of the giant reed, Arundo donax.</title>
        <authorList>
            <person name="Barrero R.A."/>
            <person name="Guerrero F.D."/>
            <person name="Moolhuijzen P."/>
            <person name="Goolsby J.A."/>
            <person name="Tidwell J."/>
            <person name="Bellgard S.E."/>
            <person name="Bellgard M.I."/>
        </authorList>
    </citation>
    <scope>NUCLEOTIDE SEQUENCE</scope>
    <source>
        <tissue evidence="2">Shoot tissue taken approximately 20 cm above the soil surface</tissue>
    </source>
</reference>
<dbReference type="EMBL" id="GBRH01218725">
    <property type="protein sequence ID" value="JAD79170.1"/>
    <property type="molecule type" value="Transcribed_RNA"/>
</dbReference>
<feature type="compositionally biased region" description="Polar residues" evidence="1">
    <location>
        <begin position="349"/>
        <end position="361"/>
    </location>
</feature>
<feature type="compositionally biased region" description="Basic and acidic residues" evidence="1">
    <location>
        <begin position="322"/>
        <end position="333"/>
    </location>
</feature>
<feature type="region of interest" description="Disordered" evidence="1">
    <location>
        <begin position="341"/>
        <end position="361"/>
    </location>
</feature>
<sequence length="485" mass="53594">MKLLAKDSAPSPKHFHQRVLILPIPFPRKKKQWRAQHKKQFPCHNDGMLDIPSAGRLREVPALDYSFVWSDNRRSTRFSGVHECNEVSVKEEMRKPTLTFKQRANDSNFEGGDQRFDSEDMEEARGKKRPVTASFHHNANTMDSLSQQSFGDRKTLSNDETGSHVAADHLGTETFFQEKQNRSVRSCHGVVNGDKTLLLGKFGTMDFLPNDDEGCGNKRSLPSDVSDRLVASSETEMPLLQKQTPNVQSCSEVVRDDKVLVPKISELEFPKFDADCGNKGTSLGSDYRDGSSEHKYSKTRDADCDTSSVLEYSTVDTSTGDRGSEHENSFGEKGEVLYSVTGSKDHRNTTNSLSSDGSRSCAATDQECSKVVLLLEEQYQNFQSRLELAHENSNSVDSFAVSAEGCRSKSGMSTYTATGHQVSDLLGMNSESRTSFINDSSNGSAETFSTSAQGGEHVGPNTNGLEVYAEPPILQHDPGEAMELR</sequence>
<feature type="region of interest" description="Disordered" evidence="1">
    <location>
        <begin position="314"/>
        <end position="333"/>
    </location>
</feature>
<feature type="compositionally biased region" description="Polar residues" evidence="1">
    <location>
        <begin position="438"/>
        <end position="453"/>
    </location>
</feature>
<dbReference type="AlphaFoldDB" id="A0A0A9D0L3"/>
<name>A0A0A9D0L3_ARUDO</name>
<feature type="region of interest" description="Disordered" evidence="1">
    <location>
        <begin position="438"/>
        <end position="485"/>
    </location>
</feature>